<dbReference type="Proteomes" id="UP000018442">
    <property type="component" value="Unassembled WGS sequence"/>
</dbReference>
<evidence type="ECO:0000256" key="2">
    <source>
        <dbReference type="SAM" id="Phobius"/>
    </source>
</evidence>
<evidence type="ECO:0000313" key="3">
    <source>
        <dbReference type="EMBL" id="EEY93458.1"/>
    </source>
</evidence>
<dbReference type="RefSeq" id="WP_005402460.1">
    <property type="nucleotide sequence ID" value="NZ_GG705011.1"/>
</dbReference>
<keyword evidence="2" id="KW-1133">Transmembrane helix</keyword>
<keyword evidence="2" id="KW-0472">Membrane</keyword>
<keyword evidence="2" id="KW-0812">Transmembrane</keyword>
<sequence length="572" mass="65080">MAERIIQTADLSNINRSLSALGNSLDQISGQIDVVDQNLNATQQDLVNLWQEFRDFVAADVRAKEISLAETRQVKIRQELDTSYGHYGQVRRIATGILQAADIKIVRQETMQNATEELMLLTPKYWLAPALVALGAWLNDNKDLAQKALSEALKRDDEKTTLFFALVSRRAQRLAACQTWLDRYLGQQDPFNLDRQTVVLVDALVNGVFGASVRMQCSSRIEQWVTELEAQAGFVEEQRSQWEDAIKTKYPNQDFSKNYPRLYKTVPSSDWQQISESLNHTQIHSILHKYFSDIFEGEIKPSPSLNDEVDLLLDKLVQNFDDEELPLRQQEHLCQLIIDEMGDRSVAEEKYRLEEKTLSDMVSFTQLLTNAAMHPQLSHASVATQRYAIALSKQWIVDAHQDLTASIRAEFPQKLTLNLAECNWTGETNNGSNEALLLQDLERHIEAQKQQAIANVKLQMPTYIKAVIGGALILLTGFAVWAIVIGAALLWWAFMDYKNLDNQKKNVAQHYEYLKEQSANELKAILAEVVDMRKQLMHQDSESSLVSDFFNELSSKEYLMSAHDKGRNLMAG</sequence>
<organism evidence="3 4">
    <name type="scientific">Acinetobacter junii SH205</name>
    <dbReference type="NCBI Taxonomy" id="575587"/>
    <lineage>
        <taxon>Bacteria</taxon>
        <taxon>Pseudomonadati</taxon>
        <taxon>Pseudomonadota</taxon>
        <taxon>Gammaproteobacteria</taxon>
        <taxon>Moraxellales</taxon>
        <taxon>Moraxellaceae</taxon>
        <taxon>Acinetobacter</taxon>
    </lineage>
</organism>
<dbReference type="AlphaFoldDB" id="D0SHY6"/>
<name>D0SHY6_ACIJU</name>
<reference evidence="4" key="1">
    <citation type="journal article" date="2012" name="PLoS ONE">
        <title>The success of Acinetobacter species; genetic, metabolic and virulence attributes.</title>
        <authorList>
            <person name="Peleg A.Y."/>
            <person name="de Breij A."/>
            <person name="Adams M.D."/>
            <person name="Cerqueira G.M."/>
            <person name="Mocali S."/>
            <person name="Galardini M."/>
            <person name="Nibbering P.H."/>
            <person name="Earl A.M."/>
            <person name="Ward D.V."/>
            <person name="Paterson D.L."/>
            <person name="Seifert H."/>
            <person name="Dijkshoorn L."/>
        </authorList>
    </citation>
    <scope>NUCLEOTIDE SEQUENCE [LARGE SCALE GENOMIC DNA]</scope>
    <source>
        <strain evidence="4">SH205</strain>
    </source>
</reference>
<feature type="coiled-coil region" evidence="1">
    <location>
        <begin position="497"/>
        <end position="535"/>
    </location>
</feature>
<feature type="transmembrane region" description="Helical" evidence="2">
    <location>
        <begin position="467"/>
        <end position="494"/>
    </location>
</feature>
<dbReference type="EMBL" id="GG705011">
    <property type="protein sequence ID" value="EEY93458.1"/>
    <property type="molecule type" value="Genomic_DNA"/>
</dbReference>
<dbReference type="HOGENOM" id="CLU_018178_0_0_6"/>
<protein>
    <submittedName>
        <fullName evidence="3">Uncharacterized protein</fullName>
    </submittedName>
</protein>
<accession>D0SHY6</accession>
<evidence type="ECO:0000256" key="1">
    <source>
        <dbReference type="SAM" id="Coils"/>
    </source>
</evidence>
<gene>
    <name evidence="3" type="ORF">HMPREF0026_00734</name>
</gene>
<keyword evidence="1" id="KW-0175">Coiled coil</keyword>
<evidence type="ECO:0000313" key="4">
    <source>
        <dbReference type="Proteomes" id="UP000018442"/>
    </source>
</evidence>
<proteinExistence type="predicted"/>